<dbReference type="SUPFAM" id="SSF50129">
    <property type="entry name" value="GroES-like"/>
    <property type="match status" value="1"/>
</dbReference>
<dbReference type="GO" id="GO:0016616">
    <property type="term" value="F:oxidoreductase activity, acting on the CH-OH group of donors, NAD or NADP as acceptor"/>
    <property type="evidence" value="ECO:0007669"/>
    <property type="project" value="InterPro"/>
</dbReference>
<protein>
    <submittedName>
        <fullName evidence="5">Uncharacterized protein</fullName>
    </submittedName>
</protein>
<evidence type="ECO:0000256" key="4">
    <source>
        <dbReference type="ARBA" id="ARBA00023002"/>
    </source>
</evidence>
<keyword evidence="4" id="KW-0560">Oxidoreductase</keyword>
<sequence length="181" mass="19462">MVGFCHSCNSCTNNLENYCPKLIATYGGKYYDGTVTYGGFSDTMVVDEHFVIRIPHNLPLDTAAPLLCVGITMYSPLRFYGLDKPDLHIGVVGLGGLGHFAVKFDKAMGAKVIVINGTLDGIIDTVSAQHPLLPLLGLLKTHEKLILVGALEKPLKLPAFLLLQGRKIIGGSLIGGIRETQ</sequence>
<organism evidence="5 6">
    <name type="scientific">Gossypium aridum</name>
    <name type="common">American cotton</name>
    <name type="synonym">Erioxylum aridum</name>
    <dbReference type="NCBI Taxonomy" id="34290"/>
    <lineage>
        <taxon>Eukaryota</taxon>
        <taxon>Viridiplantae</taxon>
        <taxon>Streptophyta</taxon>
        <taxon>Embryophyta</taxon>
        <taxon>Tracheophyta</taxon>
        <taxon>Spermatophyta</taxon>
        <taxon>Magnoliopsida</taxon>
        <taxon>eudicotyledons</taxon>
        <taxon>Gunneridae</taxon>
        <taxon>Pentapetalae</taxon>
        <taxon>rosids</taxon>
        <taxon>malvids</taxon>
        <taxon>Malvales</taxon>
        <taxon>Malvaceae</taxon>
        <taxon>Malvoideae</taxon>
        <taxon>Gossypium</taxon>
    </lineage>
</organism>
<evidence type="ECO:0000256" key="1">
    <source>
        <dbReference type="ARBA" id="ARBA00008072"/>
    </source>
</evidence>
<dbReference type="InterPro" id="IPR047109">
    <property type="entry name" value="CAD-like"/>
</dbReference>
<evidence type="ECO:0000313" key="5">
    <source>
        <dbReference type="EMBL" id="MBA0686911.1"/>
    </source>
</evidence>
<dbReference type="InterPro" id="IPR036291">
    <property type="entry name" value="NAD(P)-bd_dom_sf"/>
</dbReference>
<evidence type="ECO:0000256" key="2">
    <source>
        <dbReference type="ARBA" id="ARBA00022723"/>
    </source>
</evidence>
<keyword evidence="6" id="KW-1185">Reference proteome</keyword>
<gene>
    <name evidence="5" type="ORF">Goari_014479</name>
</gene>
<dbReference type="Proteomes" id="UP000593577">
    <property type="component" value="Unassembled WGS sequence"/>
</dbReference>
<reference evidence="5 6" key="1">
    <citation type="journal article" date="2019" name="Genome Biol. Evol.">
        <title>Insights into the evolution of the New World diploid cottons (Gossypium, subgenus Houzingenia) based on genome sequencing.</title>
        <authorList>
            <person name="Grover C.E."/>
            <person name="Arick M.A. 2nd"/>
            <person name="Thrash A."/>
            <person name="Conover J.L."/>
            <person name="Sanders W.S."/>
            <person name="Peterson D.G."/>
            <person name="Frelichowski J.E."/>
            <person name="Scheffler J.A."/>
            <person name="Scheffler B.E."/>
            <person name="Wendel J.F."/>
        </authorList>
    </citation>
    <scope>NUCLEOTIDE SEQUENCE [LARGE SCALE GENOMIC DNA]</scope>
    <source>
        <strain evidence="5">185</strain>
        <tissue evidence="5">Leaf</tissue>
    </source>
</reference>
<evidence type="ECO:0000256" key="3">
    <source>
        <dbReference type="ARBA" id="ARBA00022833"/>
    </source>
</evidence>
<keyword evidence="2" id="KW-0479">Metal-binding</keyword>
<proteinExistence type="inferred from homology"/>
<name>A0A7J8XHY7_GOSAI</name>
<dbReference type="GO" id="GO:0046872">
    <property type="term" value="F:metal ion binding"/>
    <property type="evidence" value="ECO:0007669"/>
    <property type="project" value="UniProtKB-KW"/>
</dbReference>
<dbReference type="PANTHER" id="PTHR42683">
    <property type="entry name" value="ALDEHYDE REDUCTASE"/>
    <property type="match status" value="1"/>
</dbReference>
<dbReference type="EMBL" id="JABFAA010000007">
    <property type="protein sequence ID" value="MBA0686911.1"/>
    <property type="molecule type" value="Genomic_DNA"/>
</dbReference>
<comment type="similarity">
    <text evidence="1">Belongs to the zinc-containing alcohol dehydrogenase family.</text>
</comment>
<keyword evidence="3" id="KW-0862">Zinc</keyword>
<dbReference type="InterPro" id="IPR011032">
    <property type="entry name" value="GroES-like_sf"/>
</dbReference>
<dbReference type="Gene3D" id="3.40.50.720">
    <property type="entry name" value="NAD(P)-binding Rossmann-like Domain"/>
    <property type="match status" value="2"/>
</dbReference>
<comment type="caution">
    <text evidence="5">The sequence shown here is derived from an EMBL/GenBank/DDBJ whole genome shotgun (WGS) entry which is preliminary data.</text>
</comment>
<evidence type="ECO:0000313" key="6">
    <source>
        <dbReference type="Proteomes" id="UP000593577"/>
    </source>
</evidence>
<dbReference type="AlphaFoldDB" id="A0A7J8XHY7"/>
<accession>A0A7J8XHY7</accession>
<dbReference type="SUPFAM" id="SSF51735">
    <property type="entry name" value="NAD(P)-binding Rossmann-fold domains"/>
    <property type="match status" value="1"/>
</dbReference>
<dbReference type="Gene3D" id="3.90.180.10">
    <property type="entry name" value="Medium-chain alcohol dehydrogenases, catalytic domain"/>
    <property type="match status" value="1"/>
</dbReference>